<evidence type="ECO:0000256" key="1">
    <source>
        <dbReference type="SAM" id="Phobius"/>
    </source>
</evidence>
<keyword evidence="1" id="KW-1133">Transmembrane helix</keyword>
<accession>A0A9P1E0H8</accession>
<feature type="transmembrane region" description="Helical" evidence="1">
    <location>
        <begin position="66"/>
        <end position="85"/>
    </location>
</feature>
<dbReference type="PANTHER" id="PTHR34189">
    <property type="entry name" value="TRANSMEMBRANE PROTEIN"/>
    <property type="match status" value="1"/>
</dbReference>
<gene>
    <name evidence="2" type="ORF">CEURO_LOCUS3293</name>
</gene>
<proteinExistence type="predicted"/>
<evidence type="ECO:0008006" key="4">
    <source>
        <dbReference type="Google" id="ProtNLM"/>
    </source>
</evidence>
<organism evidence="2 3">
    <name type="scientific">Cuscuta europaea</name>
    <name type="common">European dodder</name>
    <dbReference type="NCBI Taxonomy" id="41803"/>
    <lineage>
        <taxon>Eukaryota</taxon>
        <taxon>Viridiplantae</taxon>
        <taxon>Streptophyta</taxon>
        <taxon>Embryophyta</taxon>
        <taxon>Tracheophyta</taxon>
        <taxon>Spermatophyta</taxon>
        <taxon>Magnoliopsida</taxon>
        <taxon>eudicotyledons</taxon>
        <taxon>Gunneridae</taxon>
        <taxon>Pentapetalae</taxon>
        <taxon>asterids</taxon>
        <taxon>lamiids</taxon>
        <taxon>Solanales</taxon>
        <taxon>Convolvulaceae</taxon>
        <taxon>Cuscuteae</taxon>
        <taxon>Cuscuta</taxon>
        <taxon>Cuscuta subgen. Cuscuta</taxon>
    </lineage>
</organism>
<sequence length="144" mass="15913">MYRSGSANRVWDDYVKYDSSSSSSKHSLAIIKGLSLETNNVEFNEPPISSDHAAKKERARTKLAENAVHLIPLVLFLCAFVLWFISNPDIEVPIGGDAVAARIEGMTIEGDMDSSDGTQTGNLPLELLNEIDTTTKNQNRNYRP</sequence>
<dbReference type="Proteomes" id="UP001152484">
    <property type="component" value="Unassembled WGS sequence"/>
</dbReference>
<evidence type="ECO:0000313" key="3">
    <source>
        <dbReference type="Proteomes" id="UP001152484"/>
    </source>
</evidence>
<dbReference type="EMBL" id="CAMAPE010000005">
    <property type="protein sequence ID" value="CAH9069605.1"/>
    <property type="molecule type" value="Genomic_DNA"/>
</dbReference>
<dbReference type="OrthoDB" id="1028093at2759"/>
<keyword evidence="1" id="KW-0812">Transmembrane</keyword>
<protein>
    <recommendedName>
        <fullName evidence="4">Transmembrane protein</fullName>
    </recommendedName>
</protein>
<dbReference type="AlphaFoldDB" id="A0A9P1E0H8"/>
<dbReference type="PANTHER" id="PTHR34189:SF4">
    <property type="entry name" value="TRANSMEMBRANE PROTEIN"/>
    <property type="match status" value="1"/>
</dbReference>
<keyword evidence="3" id="KW-1185">Reference proteome</keyword>
<reference evidence="2" key="1">
    <citation type="submission" date="2022-07" db="EMBL/GenBank/DDBJ databases">
        <authorList>
            <person name="Macas J."/>
            <person name="Novak P."/>
            <person name="Neumann P."/>
        </authorList>
    </citation>
    <scope>NUCLEOTIDE SEQUENCE</scope>
</reference>
<evidence type="ECO:0000313" key="2">
    <source>
        <dbReference type="EMBL" id="CAH9069605.1"/>
    </source>
</evidence>
<keyword evidence="1" id="KW-0472">Membrane</keyword>
<comment type="caution">
    <text evidence="2">The sequence shown here is derived from an EMBL/GenBank/DDBJ whole genome shotgun (WGS) entry which is preliminary data.</text>
</comment>
<name>A0A9P1E0H8_CUSEU</name>